<gene>
    <name evidence="1" type="ORF">Pta02_81630</name>
</gene>
<name>A0A8J3T759_9ACTN</name>
<keyword evidence="2" id="KW-1185">Reference proteome</keyword>
<dbReference type="GO" id="GO:0051604">
    <property type="term" value="P:protein maturation"/>
    <property type="evidence" value="ECO:0007669"/>
    <property type="project" value="TreeGrafter"/>
</dbReference>
<protein>
    <submittedName>
        <fullName evidence="1">Uncharacterized protein</fullName>
    </submittedName>
</protein>
<dbReference type="InterPro" id="IPR011854">
    <property type="entry name" value="HypE"/>
</dbReference>
<organism evidence="1 2">
    <name type="scientific">Planobispora takensis</name>
    <dbReference type="NCBI Taxonomy" id="1367882"/>
    <lineage>
        <taxon>Bacteria</taxon>
        <taxon>Bacillati</taxon>
        <taxon>Actinomycetota</taxon>
        <taxon>Actinomycetes</taxon>
        <taxon>Streptosporangiales</taxon>
        <taxon>Streptosporangiaceae</taxon>
        <taxon>Planobispora</taxon>
    </lineage>
</organism>
<sequence length="87" mass="9151">MPMPPPVAAACELLGLDPLHVADEGCLVAFVAPAACRRPCTCCPSGTQARRIGRVTSEHSSRVVIRTLLGAARAVDMLVGEQLPRIC</sequence>
<comment type="caution">
    <text evidence="1">The sequence shown here is derived from an EMBL/GenBank/DDBJ whole genome shotgun (WGS) entry which is preliminary data.</text>
</comment>
<dbReference type="AlphaFoldDB" id="A0A8J3T759"/>
<evidence type="ECO:0000313" key="1">
    <source>
        <dbReference type="EMBL" id="GII06155.1"/>
    </source>
</evidence>
<dbReference type="Proteomes" id="UP000634476">
    <property type="component" value="Unassembled WGS sequence"/>
</dbReference>
<proteinExistence type="predicted"/>
<accession>A0A8J3T759</accession>
<evidence type="ECO:0000313" key="2">
    <source>
        <dbReference type="Proteomes" id="UP000634476"/>
    </source>
</evidence>
<dbReference type="PANTHER" id="PTHR30303">
    <property type="entry name" value="HYDROGENASE ISOENZYMES FORMATION PROTEIN HYPE"/>
    <property type="match status" value="1"/>
</dbReference>
<dbReference type="EMBL" id="BOOK01000105">
    <property type="protein sequence ID" value="GII06155.1"/>
    <property type="molecule type" value="Genomic_DNA"/>
</dbReference>
<dbReference type="Gene3D" id="3.90.650.10">
    <property type="entry name" value="PurM-like C-terminal domain"/>
    <property type="match status" value="1"/>
</dbReference>
<reference evidence="1" key="1">
    <citation type="submission" date="2021-01" db="EMBL/GenBank/DDBJ databases">
        <title>Whole genome shotgun sequence of Planobispora takensis NBRC 109077.</title>
        <authorList>
            <person name="Komaki H."/>
            <person name="Tamura T."/>
        </authorList>
    </citation>
    <scope>NUCLEOTIDE SEQUENCE</scope>
    <source>
        <strain evidence="1">NBRC 109077</strain>
    </source>
</reference>
<dbReference type="SUPFAM" id="SSF56042">
    <property type="entry name" value="PurM C-terminal domain-like"/>
    <property type="match status" value="1"/>
</dbReference>
<dbReference type="PANTHER" id="PTHR30303:SF0">
    <property type="entry name" value="CARBAMOYL DEHYDRATASE HYPE"/>
    <property type="match status" value="1"/>
</dbReference>
<dbReference type="InterPro" id="IPR036676">
    <property type="entry name" value="PurM-like_C_sf"/>
</dbReference>